<feature type="binding site" evidence="3">
    <location>
        <position position="291"/>
    </location>
    <ligand>
        <name>Zn(2+)</name>
        <dbReference type="ChEBI" id="CHEBI:29105"/>
    </ligand>
</feature>
<proteinExistence type="predicted"/>
<evidence type="ECO:0000256" key="3">
    <source>
        <dbReference type="PROSITE-ProRule" id="PRU00236"/>
    </source>
</evidence>
<evidence type="ECO:0000259" key="5">
    <source>
        <dbReference type="PROSITE" id="PS50305"/>
    </source>
</evidence>
<feature type="active site" description="Proton acceptor" evidence="3">
    <location>
        <position position="280"/>
    </location>
</feature>
<evidence type="ECO:0000256" key="2">
    <source>
        <dbReference type="ARBA" id="ARBA00023027"/>
    </source>
</evidence>
<dbReference type="InterPro" id="IPR029035">
    <property type="entry name" value="DHS-like_NAD/FAD-binding_dom"/>
</dbReference>
<dbReference type="KEGG" id="mew:MSWAN_0534"/>
<protein>
    <recommendedName>
        <fullName evidence="5">Deacetylase sirtuin-type domain-containing protein</fullName>
    </recommendedName>
</protein>
<keyword evidence="1" id="KW-0808">Transferase</keyword>
<feature type="coiled-coil region" evidence="4">
    <location>
        <begin position="5"/>
        <end position="32"/>
    </location>
</feature>
<dbReference type="Gene3D" id="3.40.50.1220">
    <property type="entry name" value="TPP-binding domain"/>
    <property type="match status" value="1"/>
</dbReference>
<accession>F6D537</accession>
<evidence type="ECO:0000313" key="6">
    <source>
        <dbReference type="EMBL" id="AEG17572.1"/>
    </source>
</evidence>
<dbReference type="InterPro" id="IPR050134">
    <property type="entry name" value="NAD-dep_sirtuin_deacylases"/>
</dbReference>
<dbReference type="PANTHER" id="PTHR11085">
    <property type="entry name" value="NAD-DEPENDENT PROTEIN DEACYLASE SIRTUIN-5, MITOCHONDRIAL-RELATED"/>
    <property type="match status" value="1"/>
</dbReference>
<dbReference type="eggNOG" id="arCOG04248">
    <property type="taxonomic scope" value="Archaea"/>
</dbReference>
<dbReference type="GO" id="GO:0046872">
    <property type="term" value="F:metal ion binding"/>
    <property type="evidence" value="ECO:0007669"/>
    <property type="project" value="UniProtKB-KW"/>
</dbReference>
<dbReference type="EMBL" id="CP002772">
    <property type="protein sequence ID" value="AEG17572.1"/>
    <property type="molecule type" value="Genomic_DNA"/>
</dbReference>
<dbReference type="Proteomes" id="UP000009231">
    <property type="component" value="Chromosome"/>
</dbReference>
<feature type="binding site" evidence="3">
    <location>
        <position position="288"/>
    </location>
    <ligand>
        <name>Zn(2+)</name>
        <dbReference type="ChEBI" id="CHEBI:29105"/>
    </ligand>
</feature>
<dbReference type="SUPFAM" id="SSF52467">
    <property type="entry name" value="DHS-like NAD/FAD-binding domain"/>
    <property type="match status" value="1"/>
</dbReference>
<feature type="domain" description="Deacetylase sirtuin-type" evidence="5">
    <location>
        <begin position="80"/>
        <end position="445"/>
    </location>
</feature>
<keyword evidence="2" id="KW-0520">NAD</keyword>
<dbReference type="OrthoDB" id="359201at2157"/>
<evidence type="ECO:0000256" key="1">
    <source>
        <dbReference type="ARBA" id="ARBA00022679"/>
    </source>
</evidence>
<feature type="binding site" evidence="3">
    <location>
        <position position="319"/>
    </location>
    <ligand>
        <name>Zn(2+)</name>
        <dbReference type="ChEBI" id="CHEBI:29105"/>
    </ligand>
</feature>
<keyword evidence="3" id="KW-0479">Metal-binding</keyword>
<dbReference type="CDD" id="cd00296">
    <property type="entry name" value="SIR2"/>
    <property type="match status" value="1"/>
</dbReference>
<reference evidence="6 7" key="1">
    <citation type="journal article" date="2014" name="Int. J. Syst. Evol. Microbiol.">
        <title>Methanobacterium paludis sp. nov. and a novel strain of Methanobacterium lacus isolated from northern peatlands.</title>
        <authorList>
            <person name="Cadillo-Quiroz H."/>
            <person name="Brauer S.L."/>
            <person name="Goodson N."/>
            <person name="Yavitt J.B."/>
            <person name="Zinder S.H."/>
        </authorList>
    </citation>
    <scope>NUCLEOTIDE SEQUENCE [LARGE SCALE GENOMIC DNA]</scope>
    <source>
        <strain evidence="7">DSM 25820 / JCM 18151 / SWAN1</strain>
    </source>
</reference>
<dbReference type="InterPro" id="IPR026590">
    <property type="entry name" value="Ssirtuin_cat_dom"/>
</dbReference>
<dbReference type="STRING" id="868131.MSWAN_0534"/>
<dbReference type="AlphaFoldDB" id="F6D537"/>
<dbReference type="RefSeq" id="WP_013825074.1">
    <property type="nucleotide sequence ID" value="NC_015574.1"/>
</dbReference>
<dbReference type="GeneID" id="10668021"/>
<organism evidence="6 7">
    <name type="scientific">Methanobacterium paludis (strain DSM 25820 / JCM 18151 / SWAN1)</name>
    <dbReference type="NCBI Taxonomy" id="868131"/>
    <lineage>
        <taxon>Archaea</taxon>
        <taxon>Methanobacteriati</taxon>
        <taxon>Methanobacteriota</taxon>
        <taxon>Methanomada group</taxon>
        <taxon>Methanobacteria</taxon>
        <taxon>Methanobacteriales</taxon>
        <taxon>Methanobacteriaceae</taxon>
        <taxon>Methanobacterium</taxon>
    </lineage>
</organism>
<dbReference type="GO" id="GO:0070403">
    <property type="term" value="F:NAD+ binding"/>
    <property type="evidence" value="ECO:0007669"/>
    <property type="project" value="InterPro"/>
</dbReference>
<dbReference type="PANTHER" id="PTHR11085:SF10">
    <property type="entry name" value="NAD-DEPENDENT PROTEIN DEACYLASE SIRTUIN-5, MITOCHONDRIAL-RELATED"/>
    <property type="match status" value="1"/>
</dbReference>
<name>F6D537_METPW</name>
<dbReference type="PROSITE" id="PS50305">
    <property type="entry name" value="SIRTUIN"/>
    <property type="match status" value="1"/>
</dbReference>
<dbReference type="HOGENOM" id="CLU_609192_0_0_2"/>
<sequence>MVYISEKQKKIIEDLENEMGNLMDVYDFLIKKNDNEPIITELLKFWDSTSRPSGNIQHRSVNNLSIRLAHEEQLQMDTIIKSSPLMDKELLNIKLNENDNITFLLGAGASAPSNIPTVNKLLPELWKGAEKIGRDDLDKLTDYCRSSKINNIEDLLTAAYISEFATKNHDINNLLEYFLFPEKKQCYDTKKVNISKMDASSISFLQDTLQILFGLLTSTMISASPNAAHESIANFVQNHENTSIITTNYDGCMDEALLNKEIEFEGTKTDTGKLKLLKMHGSINWSYCESCQEVLDFDLLEVKEIYDKDIMSFPIMGICQNCGGLRRPLLVPPMAFKFLNFPNLIDIWNSAQQTIMDSNYIIVVGYSFSESDTYISKIIARSMSENPNQTLVVIDTDKNLVKKLRKKYSARIKSFDDERILQSSDKCDIILPKLLQSMLNGDPKGSLIG</sequence>
<gene>
    <name evidence="6" type="ordered locus">MSWAN_0534</name>
</gene>
<keyword evidence="4" id="KW-0175">Coiled coil</keyword>
<dbReference type="Pfam" id="PF02146">
    <property type="entry name" value="SIR2"/>
    <property type="match status" value="1"/>
</dbReference>
<dbReference type="InterPro" id="IPR003000">
    <property type="entry name" value="Sirtuin"/>
</dbReference>
<evidence type="ECO:0000256" key="4">
    <source>
        <dbReference type="SAM" id="Coils"/>
    </source>
</evidence>
<dbReference type="GO" id="GO:0017136">
    <property type="term" value="F:histone deacetylase activity, NAD-dependent"/>
    <property type="evidence" value="ECO:0007669"/>
    <property type="project" value="TreeGrafter"/>
</dbReference>
<evidence type="ECO:0000313" key="7">
    <source>
        <dbReference type="Proteomes" id="UP000009231"/>
    </source>
</evidence>
<keyword evidence="3" id="KW-0862">Zinc</keyword>
<keyword evidence="7" id="KW-1185">Reference proteome</keyword>
<feature type="binding site" evidence="3">
    <location>
        <position position="322"/>
    </location>
    <ligand>
        <name>Zn(2+)</name>
        <dbReference type="ChEBI" id="CHEBI:29105"/>
    </ligand>
</feature>